<protein>
    <submittedName>
        <fullName evidence="2">Acyl-protein synthetase</fullName>
    </submittedName>
</protein>
<accession>A0A9X4KVD8</accession>
<organism evidence="2 3">
    <name type="scientific">Cohnella rhizosphaerae</name>
    <dbReference type="NCBI Taxonomy" id="1457232"/>
    <lineage>
        <taxon>Bacteria</taxon>
        <taxon>Bacillati</taxon>
        <taxon>Bacillota</taxon>
        <taxon>Bacilli</taxon>
        <taxon>Bacillales</taxon>
        <taxon>Paenibacillaceae</taxon>
        <taxon>Cohnella</taxon>
    </lineage>
</organism>
<dbReference type="Proteomes" id="UP001153404">
    <property type="component" value="Unassembled WGS sequence"/>
</dbReference>
<dbReference type="Pfam" id="PF04443">
    <property type="entry name" value="LuxE"/>
    <property type="match status" value="1"/>
</dbReference>
<dbReference type="RefSeq" id="WP_277534756.1">
    <property type="nucleotide sequence ID" value="NZ_JAPDIA010000007.1"/>
</dbReference>
<dbReference type="AlphaFoldDB" id="A0A9X4KVD8"/>
<dbReference type="Gene3D" id="3.40.50.12780">
    <property type="entry name" value="N-terminal domain of ligase-like"/>
    <property type="match status" value="1"/>
</dbReference>
<sequence length="296" mass="33370">MLPVQLFKKAELSSVPDEQVIKVLKSSGTTSQQPSKIYLDRETASRQTKALSYIMKSFIGGQRLPMVIVDSKAVIQNRQSYSARGAGILGFSNFGRDHFYLLDEEMKPDWEGLRAFLDKHADTRKLIFGFTFIVWLHLYKEAVRQEQRVDFGDSVLIHGGGWKKLEQEKTDSLTFNRLLRDSLGIRSSYNYYGMVEQVGSIFMECEQGWLHTPDFADVLVRDPYTLEVLPNGKEGIVQVMSLLPSSYPGHNLLTEDVGVILGEDNCPCGRHGKMFRVSGRLPAAEIRGCSDTYSAT</sequence>
<gene>
    <name evidence="2" type="ORF">OMP40_22795</name>
</gene>
<dbReference type="InterPro" id="IPR042099">
    <property type="entry name" value="ANL_N_sf"/>
</dbReference>
<keyword evidence="3" id="KW-1185">Reference proteome</keyword>
<evidence type="ECO:0000313" key="2">
    <source>
        <dbReference type="EMBL" id="MDG0811881.1"/>
    </source>
</evidence>
<feature type="domain" description="Acyl-protein synthetase LuxE" evidence="1">
    <location>
        <begin position="2"/>
        <end position="294"/>
    </location>
</feature>
<comment type="caution">
    <text evidence="2">The sequence shown here is derived from an EMBL/GenBank/DDBJ whole genome shotgun (WGS) entry which is preliminary data.</text>
</comment>
<dbReference type="GO" id="GO:0008218">
    <property type="term" value="P:bioluminescence"/>
    <property type="evidence" value="ECO:0007669"/>
    <property type="project" value="InterPro"/>
</dbReference>
<dbReference type="GO" id="GO:0047474">
    <property type="term" value="F:long-chain fatty acid--protein ligase activity"/>
    <property type="evidence" value="ECO:0007669"/>
    <property type="project" value="InterPro"/>
</dbReference>
<evidence type="ECO:0000259" key="1">
    <source>
        <dbReference type="Pfam" id="PF04443"/>
    </source>
</evidence>
<reference evidence="2" key="1">
    <citation type="submission" date="2022-10" db="EMBL/GenBank/DDBJ databases">
        <title>Comparative genomic analysis of Cohnella hashimotonis sp. nov., isolated from the International Space Station.</title>
        <authorList>
            <person name="Simpson A."/>
            <person name="Venkateswaran K."/>
        </authorList>
    </citation>
    <scope>NUCLEOTIDE SEQUENCE</scope>
    <source>
        <strain evidence="2">DSM 28161</strain>
    </source>
</reference>
<proteinExistence type="predicted"/>
<evidence type="ECO:0000313" key="3">
    <source>
        <dbReference type="Proteomes" id="UP001153404"/>
    </source>
</evidence>
<dbReference type="EMBL" id="JAPDIA010000007">
    <property type="protein sequence ID" value="MDG0811881.1"/>
    <property type="molecule type" value="Genomic_DNA"/>
</dbReference>
<name>A0A9X4KVD8_9BACL</name>
<dbReference type="InterPro" id="IPR007534">
    <property type="entry name" value="LuxE"/>
</dbReference>